<evidence type="ECO:0000313" key="2">
    <source>
        <dbReference type="Proteomes" id="UP000697998"/>
    </source>
</evidence>
<gene>
    <name evidence="1" type="ORF">IPJ27_05475</name>
</gene>
<proteinExistence type="predicted"/>
<dbReference type="Proteomes" id="UP000697998">
    <property type="component" value="Unassembled WGS sequence"/>
</dbReference>
<organism evidence="1 2">
    <name type="scientific">Candidatus Accumulibacter proximus</name>
    <dbReference type="NCBI Taxonomy" id="2954385"/>
    <lineage>
        <taxon>Bacteria</taxon>
        <taxon>Pseudomonadati</taxon>
        <taxon>Pseudomonadota</taxon>
        <taxon>Betaproteobacteria</taxon>
        <taxon>Candidatus Accumulibacter</taxon>
    </lineage>
</organism>
<name>A0A935PX02_9PROT</name>
<accession>A0A935PX02</accession>
<protein>
    <submittedName>
        <fullName evidence="1">GTPase domain-containing protein</fullName>
    </submittedName>
</protein>
<evidence type="ECO:0000313" key="1">
    <source>
        <dbReference type="EMBL" id="MBK7674247.1"/>
    </source>
</evidence>
<dbReference type="EMBL" id="JADJMH010000002">
    <property type="protein sequence ID" value="MBK7674247.1"/>
    <property type="molecule type" value="Genomic_DNA"/>
</dbReference>
<dbReference type="SUPFAM" id="SSF52540">
    <property type="entry name" value="P-loop containing nucleoside triphosphate hydrolases"/>
    <property type="match status" value="1"/>
</dbReference>
<dbReference type="InterPro" id="IPR027417">
    <property type="entry name" value="P-loop_NTPase"/>
</dbReference>
<dbReference type="AlphaFoldDB" id="A0A935PX02"/>
<sequence length="593" mass="65022">MSQQSGELNPDHWVAFQELSRLAYEWPIVPVPSLMRRLCFIEWLLQPDGSDRSTLADLDPIPSDWPRGDCSGHDLPKRLAGLLPEDISFGAGRHKEERRVGQLDSMRGATDQLVESLTQCAVDYHAPAKLLDDWHSQLAQLGSKAEDRASVASVYDDLVRWLDTVDARSNGWLRAVVLLTAAAIQQASGYPFPVARIPGHLAPRGGDSLVSIAADALKSLYAGEAESRRAGPLAFYWLAQAAARMPELRRLASGDLAAYFGCAEGRSAATRERSARASSQGVGSRRVLDYLRTAQDDTVLRGKAKPVWEASSQRVPPADNWQRRAPERRGLPTLLKVSLIGPPGSGKSSLLRACCQAFSGRSALPVRGSLTYGEAAEQDGIWRAKGHVTLRSSDLPFVVEEIPDRLLETRYNSVADANLLVVMLDATTLASRMDSNLQLLAAIVTRYLTTVSQGLVAIAYSRADEYGVVAPQAIRLVEEQQRALIARLDEPKAWEDFVAGKSPASRSVNAKGGVFTQLGVMARNSEWGPSRTWLFQQSKWLWGALGKSGRAASLLNAYFVFSQTHDPRLKGLSEYGYLPIFADLFQRVAKESE</sequence>
<reference evidence="1 2" key="1">
    <citation type="submission" date="2020-10" db="EMBL/GenBank/DDBJ databases">
        <title>Connecting structure to function with the recovery of over 1000 high-quality activated sludge metagenome-assembled genomes encoding full-length rRNA genes using long-read sequencing.</title>
        <authorList>
            <person name="Singleton C.M."/>
            <person name="Petriglieri F."/>
            <person name="Kristensen J.M."/>
            <person name="Kirkegaard R.H."/>
            <person name="Michaelsen T.Y."/>
            <person name="Andersen M.H."/>
            <person name="Karst S.M."/>
            <person name="Dueholm M.S."/>
            <person name="Nielsen P.H."/>
            <person name="Albertsen M."/>
        </authorList>
    </citation>
    <scope>NUCLEOTIDE SEQUENCE [LARGE SCALE GENOMIC DNA]</scope>
    <source>
        <strain evidence="1">EsbW_18-Q3-R4-48_BATAC.285</strain>
    </source>
</reference>
<dbReference type="CDD" id="cd00882">
    <property type="entry name" value="Ras_like_GTPase"/>
    <property type="match status" value="1"/>
</dbReference>
<comment type="caution">
    <text evidence="1">The sequence shown here is derived from an EMBL/GenBank/DDBJ whole genome shotgun (WGS) entry which is preliminary data.</text>
</comment>